<dbReference type="AlphaFoldDB" id="A0A849C1G7"/>
<organism evidence="5 6">
    <name type="scientific">Pseudokineococcus marinus</name>
    <dbReference type="NCBI Taxonomy" id="351215"/>
    <lineage>
        <taxon>Bacteria</taxon>
        <taxon>Bacillati</taxon>
        <taxon>Actinomycetota</taxon>
        <taxon>Actinomycetes</taxon>
        <taxon>Kineosporiales</taxon>
        <taxon>Kineosporiaceae</taxon>
        <taxon>Pseudokineococcus</taxon>
    </lineage>
</organism>
<evidence type="ECO:0000256" key="2">
    <source>
        <dbReference type="ARBA" id="ARBA00022801"/>
    </source>
</evidence>
<dbReference type="InterPro" id="IPR003833">
    <property type="entry name" value="CT_C_D"/>
</dbReference>
<comment type="caution">
    <text evidence="5">The sequence shown here is derived from an EMBL/GenBank/DDBJ whole genome shotgun (WGS) entry which is preliminary data.</text>
</comment>
<dbReference type="SMART" id="SM00796">
    <property type="entry name" value="AHS1"/>
    <property type="match status" value="1"/>
</dbReference>
<gene>
    <name evidence="5" type="ORF">HLB09_10630</name>
</gene>
<dbReference type="SUPFAM" id="SSF50891">
    <property type="entry name" value="Cyclophilin-like"/>
    <property type="match status" value="1"/>
</dbReference>
<evidence type="ECO:0000256" key="1">
    <source>
        <dbReference type="ARBA" id="ARBA00022741"/>
    </source>
</evidence>
<evidence type="ECO:0000313" key="5">
    <source>
        <dbReference type="EMBL" id="NNH23538.1"/>
    </source>
</evidence>
<dbReference type="GO" id="GO:0016787">
    <property type="term" value="F:hydrolase activity"/>
    <property type="evidence" value="ECO:0007669"/>
    <property type="project" value="UniProtKB-KW"/>
</dbReference>
<feature type="domain" description="Carboxyltransferase" evidence="4">
    <location>
        <begin position="1"/>
        <end position="198"/>
    </location>
</feature>
<dbReference type="Pfam" id="PF02682">
    <property type="entry name" value="CT_C_D"/>
    <property type="match status" value="1"/>
</dbReference>
<keyword evidence="6" id="KW-1185">Reference proteome</keyword>
<dbReference type="RefSeq" id="WP_171203349.1">
    <property type="nucleotide sequence ID" value="NZ_BAAANP010000002.1"/>
</dbReference>
<keyword evidence="1" id="KW-0547">Nucleotide-binding</keyword>
<dbReference type="Gene3D" id="2.40.100.10">
    <property type="entry name" value="Cyclophilin-like"/>
    <property type="match status" value="1"/>
</dbReference>
<keyword evidence="2 5" id="KW-0378">Hydrolase</keyword>
<dbReference type="SUPFAM" id="SSF160467">
    <property type="entry name" value="PH0987 N-terminal domain-like"/>
    <property type="match status" value="1"/>
</dbReference>
<dbReference type="Gene3D" id="3.30.1360.40">
    <property type="match status" value="1"/>
</dbReference>
<evidence type="ECO:0000256" key="3">
    <source>
        <dbReference type="ARBA" id="ARBA00022840"/>
    </source>
</evidence>
<sequence>MRVLPCGTTGLLVELDALDDVLALYAALEDDRPAGVLDLVPAARTLLLHLDPETGDAAAVEDAVRAARPTRGVRGDRAGGDVVEVPVVYDGEDLEEIGELTGWGADGVVERHTAQEWTVAFCGFAPGFGYLVADGAGSRGEWRVPRRSSPRTRVPAGSVALAGEFTGVYPRESPGGWQLLGRTDLPVFDLEREPPALLVPGARVRFSAVQAGS</sequence>
<evidence type="ECO:0000259" key="4">
    <source>
        <dbReference type="SMART" id="SM00796"/>
    </source>
</evidence>
<accession>A0A849C1G7</accession>
<dbReference type="InterPro" id="IPR029000">
    <property type="entry name" value="Cyclophilin-like_dom_sf"/>
</dbReference>
<protein>
    <submittedName>
        <fullName evidence="5">Allophanate hydrolase subunit 1</fullName>
    </submittedName>
</protein>
<keyword evidence="3" id="KW-0067">ATP-binding</keyword>
<reference evidence="5 6" key="1">
    <citation type="submission" date="2020-05" db="EMBL/GenBank/DDBJ databases">
        <title>MicrobeNet Type strains.</title>
        <authorList>
            <person name="Nicholson A.C."/>
        </authorList>
    </citation>
    <scope>NUCLEOTIDE SEQUENCE [LARGE SCALE GENOMIC DNA]</scope>
    <source>
        <strain evidence="5 6">JCM 14547</strain>
    </source>
</reference>
<dbReference type="PANTHER" id="PTHR34698">
    <property type="entry name" value="5-OXOPROLINASE SUBUNIT B"/>
    <property type="match status" value="1"/>
</dbReference>
<dbReference type="Proteomes" id="UP000555552">
    <property type="component" value="Unassembled WGS sequence"/>
</dbReference>
<dbReference type="EMBL" id="JABEMA010000157">
    <property type="protein sequence ID" value="NNH23538.1"/>
    <property type="molecule type" value="Genomic_DNA"/>
</dbReference>
<proteinExistence type="predicted"/>
<name>A0A849C1G7_9ACTN</name>
<dbReference type="GO" id="GO:0005524">
    <property type="term" value="F:ATP binding"/>
    <property type="evidence" value="ECO:0007669"/>
    <property type="project" value="UniProtKB-KW"/>
</dbReference>
<dbReference type="InterPro" id="IPR010016">
    <property type="entry name" value="PxpB"/>
</dbReference>
<evidence type="ECO:0000313" key="6">
    <source>
        <dbReference type="Proteomes" id="UP000555552"/>
    </source>
</evidence>
<dbReference type="PANTHER" id="PTHR34698:SF2">
    <property type="entry name" value="5-OXOPROLINASE SUBUNIT B"/>
    <property type="match status" value="1"/>
</dbReference>